<dbReference type="AlphaFoldDB" id="A0A841ALA7"/>
<evidence type="ECO:0000256" key="3">
    <source>
        <dbReference type="SAM" id="SignalP"/>
    </source>
</evidence>
<accession>A0A841ALA7</accession>
<dbReference type="Pfam" id="PF00933">
    <property type="entry name" value="Glyco_hydro_3"/>
    <property type="match status" value="1"/>
</dbReference>
<comment type="caution">
    <text evidence="5">The sequence shown here is derived from an EMBL/GenBank/DDBJ whole genome shotgun (WGS) entry which is preliminary data.</text>
</comment>
<dbReference type="PANTHER" id="PTHR42715:SF10">
    <property type="entry name" value="BETA-GLUCOSIDASE"/>
    <property type="match status" value="1"/>
</dbReference>
<evidence type="ECO:0000256" key="2">
    <source>
        <dbReference type="ARBA" id="ARBA00022801"/>
    </source>
</evidence>
<dbReference type="InterPro" id="IPR001764">
    <property type="entry name" value="Glyco_hydro_3_N"/>
</dbReference>
<dbReference type="InterPro" id="IPR017853">
    <property type="entry name" value="GH"/>
</dbReference>
<dbReference type="SUPFAM" id="SSF52279">
    <property type="entry name" value="Beta-D-glucan exohydrolase, C-terminal domain"/>
    <property type="match status" value="1"/>
</dbReference>
<dbReference type="SMART" id="SM00758">
    <property type="entry name" value="PA14"/>
    <property type="match status" value="1"/>
</dbReference>
<dbReference type="Gene3D" id="3.20.20.300">
    <property type="entry name" value="Glycoside hydrolase, family 3, N-terminal domain"/>
    <property type="match status" value="1"/>
</dbReference>
<dbReference type="RefSeq" id="WP_184233864.1">
    <property type="nucleotide sequence ID" value="NZ_JACHMJ010000001.1"/>
</dbReference>
<dbReference type="PROSITE" id="PS51820">
    <property type="entry name" value="PA14"/>
    <property type="match status" value="1"/>
</dbReference>
<dbReference type="EC" id="3.2.1.21" evidence="5"/>
<dbReference type="InterPro" id="IPR032109">
    <property type="entry name" value="Big_3_5"/>
</dbReference>
<dbReference type="SMART" id="SM01217">
    <property type="entry name" value="Fn3_like"/>
    <property type="match status" value="1"/>
</dbReference>
<dbReference type="Pfam" id="PF01915">
    <property type="entry name" value="Glyco_hydro_3_C"/>
    <property type="match status" value="1"/>
</dbReference>
<keyword evidence="6" id="KW-1185">Reference proteome</keyword>
<dbReference type="Pfam" id="PF16640">
    <property type="entry name" value="Big_3_5"/>
    <property type="match status" value="1"/>
</dbReference>
<dbReference type="Pfam" id="PF07691">
    <property type="entry name" value="PA14"/>
    <property type="match status" value="1"/>
</dbReference>
<protein>
    <submittedName>
        <fullName evidence="5">Beta-glucosidase</fullName>
        <ecNumber evidence="5">3.2.1.21</ecNumber>
    </submittedName>
</protein>
<comment type="similarity">
    <text evidence="1">Belongs to the glycosyl hydrolase 3 family.</text>
</comment>
<dbReference type="InterPro" id="IPR026891">
    <property type="entry name" value="Fn3-like"/>
</dbReference>
<keyword evidence="2 5" id="KW-0378">Hydrolase</keyword>
<dbReference type="Gene3D" id="3.40.50.1700">
    <property type="entry name" value="Glycoside hydrolase family 3 C-terminal domain"/>
    <property type="match status" value="1"/>
</dbReference>
<evidence type="ECO:0000313" key="5">
    <source>
        <dbReference type="EMBL" id="MBB5842486.1"/>
    </source>
</evidence>
<dbReference type="Pfam" id="PF14310">
    <property type="entry name" value="Fn3-like"/>
    <property type="match status" value="1"/>
</dbReference>
<dbReference type="PRINTS" id="PR00133">
    <property type="entry name" value="GLHYDRLASE3"/>
</dbReference>
<dbReference type="GO" id="GO:0009251">
    <property type="term" value="P:glucan catabolic process"/>
    <property type="evidence" value="ECO:0007669"/>
    <property type="project" value="TreeGrafter"/>
</dbReference>
<dbReference type="Proteomes" id="UP000536685">
    <property type="component" value="Unassembled WGS sequence"/>
</dbReference>
<dbReference type="PANTHER" id="PTHR42715">
    <property type="entry name" value="BETA-GLUCOSIDASE"/>
    <property type="match status" value="1"/>
</dbReference>
<keyword evidence="5" id="KW-0326">Glycosidase</keyword>
<dbReference type="InterPro" id="IPR036881">
    <property type="entry name" value="Glyco_hydro_3_C_sf"/>
</dbReference>
<dbReference type="InterPro" id="IPR013783">
    <property type="entry name" value="Ig-like_fold"/>
</dbReference>
<dbReference type="SUPFAM" id="SSF51445">
    <property type="entry name" value="(Trans)glycosidases"/>
    <property type="match status" value="1"/>
</dbReference>
<feature type="chain" id="PRO_5032319377" evidence="3">
    <location>
        <begin position="35"/>
        <end position="1095"/>
    </location>
</feature>
<dbReference type="InterPro" id="IPR002772">
    <property type="entry name" value="Glyco_hydro_3_C"/>
</dbReference>
<gene>
    <name evidence="5" type="ORF">HD599_000809</name>
</gene>
<dbReference type="EMBL" id="JACHMJ010000001">
    <property type="protein sequence ID" value="MBB5842486.1"/>
    <property type="molecule type" value="Genomic_DNA"/>
</dbReference>
<feature type="domain" description="PA14" evidence="4">
    <location>
        <begin position="478"/>
        <end position="634"/>
    </location>
</feature>
<feature type="signal peptide" evidence="3">
    <location>
        <begin position="1"/>
        <end position="34"/>
    </location>
</feature>
<dbReference type="Gene3D" id="2.60.120.260">
    <property type="entry name" value="Galactose-binding domain-like"/>
    <property type="match status" value="1"/>
</dbReference>
<dbReference type="Gene3D" id="2.60.40.10">
    <property type="entry name" value="Immunoglobulins"/>
    <property type="match status" value="2"/>
</dbReference>
<dbReference type="GO" id="GO:0008422">
    <property type="term" value="F:beta-glucosidase activity"/>
    <property type="evidence" value="ECO:0007669"/>
    <property type="project" value="UniProtKB-EC"/>
</dbReference>
<dbReference type="Gene3D" id="2.60.40.2700">
    <property type="match status" value="1"/>
</dbReference>
<evidence type="ECO:0000259" key="4">
    <source>
        <dbReference type="PROSITE" id="PS51820"/>
    </source>
</evidence>
<keyword evidence="3" id="KW-0732">Signal</keyword>
<dbReference type="InterPro" id="IPR050288">
    <property type="entry name" value="Cellulose_deg_GH3"/>
</dbReference>
<organism evidence="5 6">
    <name type="scientific">Conyzicola lurida</name>
    <dbReference type="NCBI Taxonomy" id="1172621"/>
    <lineage>
        <taxon>Bacteria</taxon>
        <taxon>Bacillati</taxon>
        <taxon>Actinomycetota</taxon>
        <taxon>Actinomycetes</taxon>
        <taxon>Micrococcales</taxon>
        <taxon>Microbacteriaceae</taxon>
        <taxon>Conyzicola</taxon>
    </lineage>
</organism>
<reference evidence="5 6" key="1">
    <citation type="submission" date="2020-08" db="EMBL/GenBank/DDBJ databases">
        <title>Sequencing the genomes of 1000 actinobacteria strains.</title>
        <authorList>
            <person name="Klenk H.-P."/>
        </authorList>
    </citation>
    <scope>NUCLEOTIDE SEQUENCE [LARGE SCALE GENOMIC DNA]</scope>
    <source>
        <strain evidence="5 6">DSM 105784</strain>
    </source>
</reference>
<sequence>MMLRSRPGYRRVGISLAAVTAAALLLASPGIVSAATDPDDPVAGDEVSLQAAVPSTGWEDNQEATDRAAALLAQMTLEEKVDMLHGELNNYYGFYNAPIERLGIPALTMADGPAGTRIANPEVNGKRSTELPSPLLMAATWDEELSEQYGQLAAEEAFSSGHNVLLSPAVDIARVALAGRAFEAFGEDPLLSGTMGANNLQGIQSQPVIGDVKHYNVYTQEQNRLVGGNAVVDERTLQEIYSRPFDIGVESGHPGSAMCAFNKVNGLYACESPDILTTILKEQFDFQGWVMSDYGATHSTTAAIMAGLDQEMPGNFSPDEQPGTSFFGQPLIDAVNAGEVPIARVDDAVTRILRPMFALGLFDQRPVVQPLPEAEHGAQAREFAERGMVLLKNDDLLPLAGDAASIAVIGADADVAVQGGGSSQVLPTYTVSPLQGISERAGDDVAVTHIAGADPVTGTALLPGPQPIPSDYLTPSIGEGQGLYAEYFANQDFSGEPTEDRVEPYVGVNGGFLLYEGFNSSSPHFPLQTGALNTTDLSIRWSGSLTAPVDGTYQLALVSKGTTTVYLDDEAVFTTTPSGTAEIRTVDIPLVAGESHTLRVEYVNDVPAETDTGPAVKLAWTAPEGVVAPQAQAAADLAAESDIAVVVARDYSSEGSDRPSLDLPNGQDRLIQQVAAANPRTIVVLTSGAAVQTSEWDGSVPAVLQSWYGGQEQGNAIARILFGDVNPSGRLPITIPVDEASTPVSSPAQYPGTGLDQSFSEGIFVGYRGYEQFGIEPQYSFGHGLSYTTYDYSRLRVRSDGVEAAAGEGYSVDVRVENTGDVAGTETVQVYAGPLPTDAVETAPKSLAGWAQVDLQPGERKRVQVSLDPDSFSYWDVDADTWVTPAGAVPLYVGTSSSDIRLTGELQAAPTPVAPVATTLPAITGDPTVGKRLRADTGVWDQESLDFSYQWLRDGEPIPGADDDRYRVQEADRGAQLSVQVTATPEIGPAGVAASEPVTVRTDAEVTVTPDPARGDTDTEFTVTVTVAPRQEGVVAEGTVTLRVDSQRFIGTLANGTVDIPIGEQDRGTHRIRVTYSGSDLVEPAKGSASIRVTR</sequence>
<dbReference type="InterPro" id="IPR036962">
    <property type="entry name" value="Glyco_hydro_3_N_sf"/>
</dbReference>
<dbReference type="InterPro" id="IPR011658">
    <property type="entry name" value="PA14_dom"/>
</dbReference>
<name>A0A841ALA7_9MICO</name>
<evidence type="ECO:0000313" key="6">
    <source>
        <dbReference type="Proteomes" id="UP000536685"/>
    </source>
</evidence>
<proteinExistence type="inferred from homology"/>
<evidence type="ECO:0000256" key="1">
    <source>
        <dbReference type="ARBA" id="ARBA00005336"/>
    </source>
</evidence>
<dbReference type="InterPro" id="IPR037524">
    <property type="entry name" value="PA14/GLEYA"/>
</dbReference>